<evidence type="ECO:0000313" key="2">
    <source>
        <dbReference type="EMBL" id="MET4723261.1"/>
    </source>
</evidence>
<reference evidence="2 3" key="1">
    <citation type="submission" date="2024-06" db="EMBL/GenBank/DDBJ databases">
        <title>Genomic Encyclopedia of Type Strains, Phase V (KMG-V): Genome sequencing to study the core and pangenomes of soil and plant-associated prokaryotes.</title>
        <authorList>
            <person name="Whitman W."/>
        </authorList>
    </citation>
    <scope>NUCLEOTIDE SEQUENCE [LARGE SCALE GENOMIC DNA]</scope>
    <source>
        <strain evidence="2 3">USDA 160</strain>
    </source>
</reference>
<feature type="region of interest" description="Disordered" evidence="1">
    <location>
        <begin position="1"/>
        <end position="22"/>
    </location>
</feature>
<keyword evidence="3" id="KW-1185">Reference proteome</keyword>
<sequence length="73" mass="7464">MSPSTEAASVEPTSAKSPATEPFRKLDTAVEVAVIETMPPVILPSTVIDVAAVAWPDSLMSLAVALSVTLPSA</sequence>
<evidence type="ECO:0000313" key="3">
    <source>
        <dbReference type="Proteomes" id="UP001549291"/>
    </source>
</evidence>
<gene>
    <name evidence="2" type="ORF">ABIF63_007367</name>
</gene>
<protein>
    <submittedName>
        <fullName evidence="2">Uncharacterized protein</fullName>
    </submittedName>
</protein>
<proteinExistence type="predicted"/>
<accession>A0ABV2S253</accession>
<dbReference type="EMBL" id="JBEPTQ010000002">
    <property type="protein sequence ID" value="MET4723261.1"/>
    <property type="molecule type" value="Genomic_DNA"/>
</dbReference>
<evidence type="ECO:0000256" key="1">
    <source>
        <dbReference type="SAM" id="MobiDB-lite"/>
    </source>
</evidence>
<feature type="compositionally biased region" description="Polar residues" evidence="1">
    <location>
        <begin position="1"/>
        <end position="17"/>
    </location>
</feature>
<dbReference type="Proteomes" id="UP001549291">
    <property type="component" value="Unassembled WGS sequence"/>
</dbReference>
<name>A0ABV2S253_BRAJP</name>
<organism evidence="2 3">
    <name type="scientific">Bradyrhizobium japonicum</name>
    <dbReference type="NCBI Taxonomy" id="375"/>
    <lineage>
        <taxon>Bacteria</taxon>
        <taxon>Pseudomonadati</taxon>
        <taxon>Pseudomonadota</taxon>
        <taxon>Alphaproteobacteria</taxon>
        <taxon>Hyphomicrobiales</taxon>
        <taxon>Nitrobacteraceae</taxon>
        <taxon>Bradyrhizobium</taxon>
    </lineage>
</organism>
<comment type="caution">
    <text evidence="2">The sequence shown here is derived from an EMBL/GenBank/DDBJ whole genome shotgun (WGS) entry which is preliminary data.</text>
</comment>